<dbReference type="InterPro" id="IPR029063">
    <property type="entry name" value="SAM-dependent_MTases_sf"/>
</dbReference>
<dbReference type="PANTHER" id="PTHR43591:SF110">
    <property type="entry name" value="RHODANESE DOMAIN-CONTAINING PROTEIN"/>
    <property type="match status" value="1"/>
</dbReference>
<dbReference type="GO" id="GO:0032259">
    <property type="term" value="P:methylation"/>
    <property type="evidence" value="ECO:0007669"/>
    <property type="project" value="UniProtKB-KW"/>
</dbReference>
<dbReference type="RefSeq" id="WP_282590403.1">
    <property type="nucleotide sequence ID" value="NZ_JAPAAF010000003.1"/>
</dbReference>
<dbReference type="PANTHER" id="PTHR43591">
    <property type="entry name" value="METHYLTRANSFERASE"/>
    <property type="match status" value="1"/>
</dbReference>
<reference evidence="2" key="1">
    <citation type="submission" date="2022-10" db="EMBL/GenBank/DDBJ databases">
        <title>Gaoshiqiia sediminis gen. nov., sp. nov., isolated from coastal sediment.</title>
        <authorList>
            <person name="Yu W.X."/>
            <person name="Mu D.S."/>
            <person name="Du J.Z."/>
            <person name="Liang Y.Q."/>
        </authorList>
    </citation>
    <scope>NUCLEOTIDE SEQUENCE</scope>
    <source>
        <strain evidence="2">A06</strain>
    </source>
</reference>
<evidence type="ECO:0000259" key="1">
    <source>
        <dbReference type="Pfam" id="PF08241"/>
    </source>
</evidence>
<dbReference type="Pfam" id="PF08241">
    <property type="entry name" value="Methyltransf_11"/>
    <property type="match status" value="1"/>
</dbReference>
<comment type="caution">
    <text evidence="2">The sequence shown here is derived from an EMBL/GenBank/DDBJ whole genome shotgun (WGS) entry which is preliminary data.</text>
</comment>
<feature type="domain" description="Methyltransferase type 11" evidence="1">
    <location>
        <begin position="81"/>
        <end position="175"/>
    </location>
</feature>
<protein>
    <submittedName>
        <fullName evidence="2">Class I SAM-dependent methyltransferase</fullName>
    </submittedName>
</protein>
<keyword evidence="2" id="KW-0489">Methyltransferase</keyword>
<dbReference type="EMBL" id="JAPAAF010000003">
    <property type="protein sequence ID" value="MCW0481793.1"/>
    <property type="molecule type" value="Genomic_DNA"/>
</dbReference>
<evidence type="ECO:0000313" key="2">
    <source>
        <dbReference type="EMBL" id="MCW0481793.1"/>
    </source>
</evidence>
<organism evidence="2 3">
    <name type="scientific">Gaoshiqia sediminis</name>
    <dbReference type="NCBI Taxonomy" id="2986998"/>
    <lineage>
        <taxon>Bacteria</taxon>
        <taxon>Pseudomonadati</taxon>
        <taxon>Bacteroidota</taxon>
        <taxon>Bacteroidia</taxon>
        <taxon>Marinilabiliales</taxon>
        <taxon>Prolixibacteraceae</taxon>
        <taxon>Gaoshiqia</taxon>
    </lineage>
</organism>
<accession>A0AA41Y9B6</accession>
<dbReference type="GO" id="GO:0008757">
    <property type="term" value="F:S-adenosylmethionine-dependent methyltransferase activity"/>
    <property type="evidence" value="ECO:0007669"/>
    <property type="project" value="InterPro"/>
</dbReference>
<dbReference type="Proteomes" id="UP001163821">
    <property type="component" value="Unassembled WGS sequence"/>
</dbReference>
<keyword evidence="3" id="KW-1185">Reference proteome</keyword>
<sequence>MDKIIIKDSVKITKKNGINFLLDNSNRPIKNKPWLGDLFSFLYDWIMEKSVFPKKFNSSIEEHYKILGEIFENVSDKVIIEFASGSGDAIKFLNKRNSYAGVDISSGLLRLAKKKFDQYGFKIVELYCADACETPFQDNTFDIAVCNLSLNFFQSIDKFLSELQRILKPNGIFYCSVPIPERKKSKAIIHGTLYTLDDLKVLFENRNFDFEPFPHENGTLLYFKAKLNANNDEK</sequence>
<gene>
    <name evidence="2" type="ORF">N2K84_03565</name>
</gene>
<dbReference type="InterPro" id="IPR013216">
    <property type="entry name" value="Methyltransf_11"/>
</dbReference>
<proteinExistence type="predicted"/>
<evidence type="ECO:0000313" key="3">
    <source>
        <dbReference type="Proteomes" id="UP001163821"/>
    </source>
</evidence>
<dbReference type="CDD" id="cd02440">
    <property type="entry name" value="AdoMet_MTases"/>
    <property type="match status" value="1"/>
</dbReference>
<keyword evidence="2" id="KW-0808">Transferase</keyword>
<name>A0AA41Y9B6_9BACT</name>
<dbReference type="AlphaFoldDB" id="A0AA41Y9B6"/>
<dbReference type="SUPFAM" id="SSF53335">
    <property type="entry name" value="S-adenosyl-L-methionine-dependent methyltransferases"/>
    <property type="match status" value="1"/>
</dbReference>
<dbReference type="Gene3D" id="3.40.50.150">
    <property type="entry name" value="Vaccinia Virus protein VP39"/>
    <property type="match status" value="1"/>
</dbReference>